<accession>A0ABQ0BGJ2</accession>
<keyword evidence="1" id="KW-0175">Coiled coil</keyword>
<reference evidence="2 3" key="1">
    <citation type="submission" date="2024-04" db="EMBL/GenBank/DDBJ databases">
        <title>Defined microbial consortia suppress multidrug-resistant proinflammatory Enterobacteriaceae via ecological control.</title>
        <authorList>
            <person name="Furuichi M."/>
            <person name="Kawaguchi T."/>
            <person name="Pust M."/>
            <person name="Yasuma K."/>
            <person name="Plichta D."/>
            <person name="Hasegawa N."/>
            <person name="Ohya T."/>
            <person name="Bhattarai S."/>
            <person name="Sasajima S."/>
            <person name="Aoto Y."/>
            <person name="Tuganbaev T."/>
            <person name="Yaginuma M."/>
            <person name="Ueda M."/>
            <person name="Okahashi N."/>
            <person name="Amafuji K."/>
            <person name="Kiridooshi Y."/>
            <person name="Sugita K."/>
            <person name="Strazar M."/>
            <person name="Skelly A."/>
            <person name="Suda W."/>
            <person name="Hattori M."/>
            <person name="Nakamoto N."/>
            <person name="Caballero S."/>
            <person name="Norman J."/>
            <person name="Olle B."/>
            <person name="Tanoue T."/>
            <person name="Arita M."/>
            <person name="Bucci V."/>
            <person name="Atarashi K."/>
            <person name="Xavier R."/>
            <person name="Honda K."/>
        </authorList>
    </citation>
    <scope>NUCLEOTIDE SEQUENCE [LARGE SCALE GENOMIC DNA]</scope>
    <source>
        <strain evidence="3">k04-0078-D8-1</strain>
    </source>
</reference>
<gene>
    <name evidence="2" type="ORF">K040078D81_46930</name>
</gene>
<organism evidence="2 3">
    <name type="scientific">Blautia hominis</name>
    <dbReference type="NCBI Taxonomy" id="2025493"/>
    <lineage>
        <taxon>Bacteria</taxon>
        <taxon>Bacillati</taxon>
        <taxon>Bacillota</taxon>
        <taxon>Clostridia</taxon>
        <taxon>Lachnospirales</taxon>
        <taxon>Lachnospiraceae</taxon>
        <taxon>Blautia</taxon>
    </lineage>
</organism>
<proteinExistence type="predicted"/>
<comment type="caution">
    <text evidence="2">The sequence shown here is derived from an EMBL/GenBank/DDBJ whole genome shotgun (WGS) entry which is preliminary data.</text>
</comment>
<evidence type="ECO:0000313" key="2">
    <source>
        <dbReference type="EMBL" id="GAA6410576.1"/>
    </source>
</evidence>
<name>A0ABQ0BGJ2_9FIRM</name>
<evidence type="ECO:0000313" key="3">
    <source>
        <dbReference type="Proteomes" id="UP001600943"/>
    </source>
</evidence>
<dbReference type="RefSeq" id="WP_369861606.1">
    <property type="nucleotide sequence ID" value="NZ_BAABYW010000001.1"/>
</dbReference>
<evidence type="ECO:0000256" key="1">
    <source>
        <dbReference type="SAM" id="Coils"/>
    </source>
</evidence>
<sequence length="73" mass="8162">MLIKITGKNETLEKLDKAKQKIEEAEKILRMLPSEIQLELTEGSTENAKSGSVYKNLGEEEGELIADIIQAEM</sequence>
<feature type="coiled-coil region" evidence="1">
    <location>
        <begin position="5"/>
        <end position="35"/>
    </location>
</feature>
<dbReference type="Proteomes" id="UP001600943">
    <property type="component" value="Unassembled WGS sequence"/>
</dbReference>
<dbReference type="EMBL" id="BAABYW010000001">
    <property type="protein sequence ID" value="GAA6410576.1"/>
    <property type="molecule type" value="Genomic_DNA"/>
</dbReference>
<protein>
    <submittedName>
        <fullName evidence="2">Uncharacterized protein</fullName>
    </submittedName>
</protein>
<keyword evidence="3" id="KW-1185">Reference proteome</keyword>